<dbReference type="Pfam" id="PF13240">
    <property type="entry name" value="Zn_Ribbon_1"/>
    <property type="match status" value="1"/>
</dbReference>
<dbReference type="RefSeq" id="WP_269975622.1">
    <property type="nucleotide sequence ID" value="NZ_CP114280.1"/>
</dbReference>
<name>A0ABY8GB20_9GAMM</name>
<reference evidence="3 4" key="1">
    <citation type="submission" date="2022-12" db="EMBL/GenBank/DDBJ databases">
        <title>Complete genome sequencing of Dickeya lacustris type strain LMG30899.</title>
        <authorList>
            <person name="Dobhal S."/>
            <person name="Arizala D."/>
            <person name="Arif M."/>
        </authorList>
    </citation>
    <scope>NUCLEOTIDE SEQUENCE [LARGE SCALE GENOMIC DNA]</scope>
    <source>
        <strain evidence="3 4">LMG30899</strain>
    </source>
</reference>
<feature type="compositionally biased region" description="Basic residues" evidence="1">
    <location>
        <begin position="32"/>
        <end position="50"/>
    </location>
</feature>
<evidence type="ECO:0000256" key="1">
    <source>
        <dbReference type="SAM" id="MobiDB-lite"/>
    </source>
</evidence>
<keyword evidence="4" id="KW-1185">Reference proteome</keyword>
<accession>A0ABY8GB20</accession>
<evidence type="ECO:0000313" key="3">
    <source>
        <dbReference type="EMBL" id="WFN57127.1"/>
    </source>
</evidence>
<feature type="domain" description="Zinc-ribbon" evidence="2">
    <location>
        <begin position="64"/>
        <end position="85"/>
    </location>
</feature>
<gene>
    <name evidence="3" type="ORF">O1Q98_07900</name>
</gene>
<evidence type="ECO:0000313" key="4">
    <source>
        <dbReference type="Proteomes" id="UP001219630"/>
    </source>
</evidence>
<feature type="region of interest" description="Disordered" evidence="1">
    <location>
        <begin position="32"/>
        <end position="57"/>
    </location>
</feature>
<dbReference type="EMBL" id="CP114280">
    <property type="protein sequence ID" value="WFN57127.1"/>
    <property type="molecule type" value="Genomic_DNA"/>
</dbReference>
<dbReference type="Proteomes" id="UP001219630">
    <property type="component" value="Chromosome"/>
</dbReference>
<sequence length="86" mass="9980">MALWSVSPDMDSFYLKREELMGIFDKLLSHHHDRHRHHEQHHRHQHHHSHNTPSVINHNAGPVCPNCQFSATPDSRFCQQCGTALG</sequence>
<organism evidence="3 4">
    <name type="scientific">Dickeya lacustris</name>
    <dbReference type="NCBI Taxonomy" id="2259638"/>
    <lineage>
        <taxon>Bacteria</taxon>
        <taxon>Pseudomonadati</taxon>
        <taxon>Pseudomonadota</taxon>
        <taxon>Gammaproteobacteria</taxon>
        <taxon>Enterobacterales</taxon>
        <taxon>Pectobacteriaceae</taxon>
        <taxon>Dickeya</taxon>
    </lineage>
</organism>
<protein>
    <submittedName>
        <fullName evidence="3">Zinc-ribbon domain-containing protein</fullName>
    </submittedName>
</protein>
<dbReference type="InterPro" id="IPR026870">
    <property type="entry name" value="Zinc_ribbon_dom"/>
</dbReference>
<evidence type="ECO:0000259" key="2">
    <source>
        <dbReference type="Pfam" id="PF13240"/>
    </source>
</evidence>
<proteinExistence type="predicted"/>